<evidence type="ECO:0000256" key="8">
    <source>
        <dbReference type="SAM" id="Coils"/>
    </source>
</evidence>
<dbReference type="PANTHER" id="PTHR43201">
    <property type="entry name" value="ACYL-COA SYNTHETASE"/>
    <property type="match status" value="1"/>
</dbReference>
<dbReference type="InterPro" id="IPR008984">
    <property type="entry name" value="SMAD_FHA_dom_sf"/>
</dbReference>
<keyword evidence="12" id="KW-1185">Reference proteome</keyword>
<dbReference type="CDD" id="cd19856">
    <property type="entry name" value="DSRM_Kanadaptin"/>
    <property type="match status" value="1"/>
</dbReference>
<comment type="function">
    <text evidence="3">Acyl-CoA synthases catalyze the initial reaction in fatty acid metabolism, by forming a thioester with CoA. Has some preference toward medium-chain substrates. Plays a role in adipocyte differentiation.</text>
</comment>
<dbReference type="SUPFAM" id="SSF49879">
    <property type="entry name" value="SMAD/FHA domain"/>
    <property type="match status" value="1"/>
</dbReference>
<keyword evidence="2" id="KW-0436">Ligase</keyword>
<dbReference type="FunFam" id="3.40.50.12780:FF:000003">
    <property type="entry name" value="Long-chain-fatty-acid--CoA ligase FadD"/>
    <property type="match status" value="1"/>
</dbReference>
<dbReference type="InterPro" id="IPR020845">
    <property type="entry name" value="AMP-binding_CS"/>
</dbReference>
<feature type="region of interest" description="Disordered" evidence="9">
    <location>
        <begin position="1299"/>
        <end position="1357"/>
    </location>
</feature>
<feature type="region of interest" description="Disordered" evidence="9">
    <location>
        <begin position="1233"/>
        <end position="1254"/>
    </location>
</feature>
<dbReference type="EC" id="6.2.1.2" evidence="4"/>
<dbReference type="CDD" id="cd22677">
    <property type="entry name" value="FHA_Kanadaptin"/>
    <property type="match status" value="1"/>
</dbReference>
<feature type="compositionally biased region" description="Basic and acidic residues" evidence="9">
    <location>
        <begin position="1299"/>
        <end position="1323"/>
    </location>
</feature>
<dbReference type="InterPro" id="IPR025110">
    <property type="entry name" value="AMP-bd_C"/>
</dbReference>
<feature type="compositionally biased region" description="Acidic residues" evidence="9">
    <location>
        <begin position="987"/>
        <end position="998"/>
    </location>
</feature>
<dbReference type="GO" id="GO:0006631">
    <property type="term" value="P:fatty acid metabolic process"/>
    <property type="evidence" value="ECO:0007669"/>
    <property type="project" value="TreeGrafter"/>
</dbReference>
<comment type="catalytic activity">
    <reaction evidence="7">
        <text>a medium-chain fatty acid + ATP + CoA = a medium-chain fatty acyl-CoA + AMP + diphosphate</text>
        <dbReference type="Rhea" id="RHEA:48340"/>
        <dbReference type="ChEBI" id="CHEBI:30616"/>
        <dbReference type="ChEBI" id="CHEBI:33019"/>
        <dbReference type="ChEBI" id="CHEBI:57287"/>
        <dbReference type="ChEBI" id="CHEBI:59558"/>
        <dbReference type="ChEBI" id="CHEBI:90546"/>
        <dbReference type="ChEBI" id="CHEBI:456215"/>
        <dbReference type="EC" id="6.2.1.2"/>
    </reaction>
</comment>
<comment type="caution">
    <text evidence="11">The sequence shown here is derived from an EMBL/GenBank/DDBJ whole genome shotgun (WGS) entry which is preliminary data.</text>
</comment>
<evidence type="ECO:0000256" key="5">
    <source>
        <dbReference type="ARBA" id="ARBA00039638"/>
    </source>
</evidence>
<dbReference type="InterPro" id="IPR000253">
    <property type="entry name" value="FHA_dom"/>
</dbReference>
<keyword evidence="8" id="KW-0175">Coiled coil</keyword>
<feature type="region of interest" description="Disordered" evidence="9">
    <location>
        <begin position="1376"/>
        <end position="1536"/>
    </location>
</feature>
<feature type="compositionally biased region" description="Polar residues" evidence="9">
    <location>
        <begin position="601"/>
        <end position="615"/>
    </location>
</feature>
<dbReference type="FunFam" id="3.30.300.30:FF:000008">
    <property type="entry name" value="2,3-dihydroxybenzoate-AMP ligase"/>
    <property type="match status" value="1"/>
</dbReference>
<protein>
    <recommendedName>
        <fullName evidence="5">Medium-chain acyl-CoA ligase ACSF2, mitochondrial</fullName>
        <ecNumber evidence="4">6.2.1.2</ecNumber>
    </recommendedName>
</protein>
<evidence type="ECO:0000256" key="9">
    <source>
        <dbReference type="SAM" id="MobiDB-lite"/>
    </source>
</evidence>
<evidence type="ECO:0000256" key="2">
    <source>
        <dbReference type="ARBA" id="ARBA00022598"/>
    </source>
</evidence>
<feature type="compositionally biased region" description="Basic and acidic residues" evidence="9">
    <location>
        <begin position="617"/>
        <end position="626"/>
    </location>
</feature>
<feature type="compositionally biased region" description="Polar residues" evidence="9">
    <location>
        <begin position="1519"/>
        <end position="1536"/>
    </location>
</feature>
<feature type="domain" description="FHA" evidence="10">
    <location>
        <begin position="834"/>
        <end position="890"/>
    </location>
</feature>
<dbReference type="Pfam" id="PF13193">
    <property type="entry name" value="AMP-binding_C"/>
    <property type="match status" value="1"/>
</dbReference>
<feature type="region of interest" description="Disordered" evidence="9">
    <location>
        <begin position="951"/>
        <end position="1005"/>
    </location>
</feature>
<dbReference type="Gene3D" id="3.30.300.30">
    <property type="match status" value="1"/>
</dbReference>
<dbReference type="PROSITE" id="PS50006">
    <property type="entry name" value="FHA_DOMAIN"/>
    <property type="match status" value="1"/>
</dbReference>
<evidence type="ECO:0000256" key="4">
    <source>
        <dbReference type="ARBA" id="ARBA00039009"/>
    </source>
</evidence>
<dbReference type="InterPro" id="IPR042099">
    <property type="entry name" value="ANL_N_sf"/>
</dbReference>
<comment type="catalytic activity">
    <reaction evidence="6">
        <text>octanoate + ATP + CoA = octanoyl-CoA + AMP + diphosphate</text>
        <dbReference type="Rhea" id="RHEA:33631"/>
        <dbReference type="ChEBI" id="CHEBI:25646"/>
        <dbReference type="ChEBI" id="CHEBI:30616"/>
        <dbReference type="ChEBI" id="CHEBI:33019"/>
        <dbReference type="ChEBI" id="CHEBI:57287"/>
        <dbReference type="ChEBI" id="CHEBI:57386"/>
        <dbReference type="ChEBI" id="CHEBI:456215"/>
    </reaction>
</comment>
<dbReference type="GO" id="GO:0031956">
    <property type="term" value="F:medium-chain fatty acid-CoA ligase activity"/>
    <property type="evidence" value="ECO:0007669"/>
    <property type="project" value="UniProtKB-EC"/>
</dbReference>
<dbReference type="SUPFAM" id="SSF56801">
    <property type="entry name" value="Acetyl-CoA synthetase-like"/>
    <property type="match status" value="1"/>
</dbReference>
<gene>
    <name evidence="11" type="ORF">Pmani_005626</name>
</gene>
<name>A0AAE1QCL0_9EUCA</name>
<evidence type="ECO:0000313" key="12">
    <source>
        <dbReference type="Proteomes" id="UP001292094"/>
    </source>
</evidence>
<organism evidence="11 12">
    <name type="scientific">Petrolisthes manimaculis</name>
    <dbReference type="NCBI Taxonomy" id="1843537"/>
    <lineage>
        <taxon>Eukaryota</taxon>
        <taxon>Metazoa</taxon>
        <taxon>Ecdysozoa</taxon>
        <taxon>Arthropoda</taxon>
        <taxon>Crustacea</taxon>
        <taxon>Multicrustacea</taxon>
        <taxon>Malacostraca</taxon>
        <taxon>Eumalacostraca</taxon>
        <taxon>Eucarida</taxon>
        <taxon>Decapoda</taxon>
        <taxon>Pleocyemata</taxon>
        <taxon>Anomura</taxon>
        <taxon>Galatheoidea</taxon>
        <taxon>Porcellanidae</taxon>
        <taxon>Petrolisthes</taxon>
    </lineage>
</organism>
<dbReference type="Pfam" id="PF00501">
    <property type="entry name" value="AMP-binding"/>
    <property type="match status" value="1"/>
</dbReference>
<evidence type="ECO:0000256" key="7">
    <source>
        <dbReference type="ARBA" id="ARBA00048277"/>
    </source>
</evidence>
<feature type="compositionally biased region" description="Basic and acidic residues" evidence="9">
    <location>
        <begin position="960"/>
        <end position="972"/>
    </location>
</feature>
<evidence type="ECO:0000256" key="6">
    <source>
        <dbReference type="ARBA" id="ARBA00047319"/>
    </source>
</evidence>
<feature type="compositionally biased region" description="Basic residues" evidence="9">
    <location>
        <begin position="1495"/>
        <end position="1504"/>
    </location>
</feature>
<evidence type="ECO:0000256" key="3">
    <source>
        <dbReference type="ARBA" id="ARBA00037247"/>
    </source>
</evidence>
<dbReference type="InterPro" id="IPR000873">
    <property type="entry name" value="AMP-dep_synth/lig_dom"/>
</dbReference>
<accession>A0AAE1QCL0</accession>
<feature type="compositionally biased region" description="Basic and acidic residues" evidence="9">
    <location>
        <begin position="1443"/>
        <end position="1468"/>
    </location>
</feature>
<feature type="coiled-coil region" evidence="8">
    <location>
        <begin position="1147"/>
        <end position="1174"/>
    </location>
</feature>
<feature type="compositionally biased region" description="Basic and acidic residues" evidence="9">
    <location>
        <begin position="1421"/>
        <end position="1433"/>
    </location>
</feature>
<feature type="region of interest" description="Disordered" evidence="9">
    <location>
        <begin position="585"/>
        <end position="790"/>
    </location>
</feature>
<dbReference type="Gene3D" id="3.40.50.12780">
    <property type="entry name" value="N-terminal domain of ligase-like"/>
    <property type="match status" value="1"/>
</dbReference>
<feature type="compositionally biased region" description="Polar residues" evidence="9">
    <location>
        <begin position="1329"/>
        <end position="1357"/>
    </location>
</feature>
<feature type="compositionally biased region" description="Polar residues" evidence="9">
    <location>
        <begin position="667"/>
        <end position="693"/>
    </location>
</feature>
<comment type="similarity">
    <text evidence="1">Belongs to the ATP-dependent AMP-binding enzyme family.</text>
</comment>
<dbReference type="EMBL" id="JAWZYT010000425">
    <property type="protein sequence ID" value="KAK4323695.1"/>
    <property type="molecule type" value="Genomic_DNA"/>
</dbReference>
<evidence type="ECO:0000313" key="11">
    <source>
        <dbReference type="EMBL" id="KAK4323695.1"/>
    </source>
</evidence>
<evidence type="ECO:0000259" key="10">
    <source>
        <dbReference type="PROSITE" id="PS50006"/>
    </source>
</evidence>
<dbReference type="InterPro" id="IPR045851">
    <property type="entry name" value="AMP-bd_C_sf"/>
</dbReference>
<sequence>MQTNKHFTHVVTHLLSQASLRWDSVGKVEWSYLSTPSKFPLLGMTVGQTVARAADLYGDRQAIVSVYQGITKTFTQVHYESERLAAGLLSIGLEPGDRIGILGPNSYEWYLTQMTAAKAGLILVNVNPAYRENELKYCMNSVGVKAIICNTKFKTSRYYDMLCSLAPELPTSRRGELKCASLPHLNTVIMLSDTHFDGTYRFKDVMDAGDRSHECAIKKLSSKIQFDDPYNIQFSSGTTGTPKAIILTHHMVVNNAYNVGKRARYHEREHRICLPLPFYHCIGSLCGGLMALIHGATCVIPSDGFDPEATVQTLQDEKVTSLYGTPTMFIDFLRVQRNQPRDLSTLVTGFIGGAPCPSELVEAIIKELNMREFVVFYGMTETGPVTFQGFPDDSPSLRCSTIGTPLEHLEVKVINEAGDMVRLGEEGELCIRGYANFLGYWGDPEKTLQTKGSDGWVRTGDIAVLRSDGYAEIRGRAKDMIIRGGENIYPAEVEQFLMTHPHIMEAQVFGVPDERMGEEVSAWIKMKTHSNMDQHSLQAWCRDKIAHFKIPKYILFKDEFPKTVSGKNQKFKMRDMTIDELNLKGRHQSHNHTKQFPLKSRSLTSLQIETPNNMVKITREDGKMENEGGEASNQNREGEDNDDNDGDKPNLPKPSNQSVAAADDMDVTNTDMPNVEMTETPSQKGESENTNMSHKAEKENEDIFSARVSEESLDRCKPQKGEAEGGEEILKPKEPVEASEDTFKKPVFISKLQRQTNKSKESKNPEEETTEQLDPTPGTIADTSKSPAQQLVEKSVPLPYKEPVWSGLPSKGYSFEVVKNGIIVEEIPLTQPFIVMGRLQQCDVVMQHPSLSRYHCVVQYCMKGSSEHPQGFYSYDLGSTHGSYHNKHRMKPHTYYHLRVGHILKLGGSTRMLVMQGPEEDQEDETKESVSELMAAAAVRKKKLELLETGELEKDEEDMNDQKKEKNTKLTGDDTESGDVDWGMGDDAQEEGEDESGDGENPFASLNEEVYVADPKKTLRGWLEREGYDLPEYQIQDLGRGAYSCSVELPVAGPGGGPLVARVEHKGKKKDAVVQCAREACRLLDKMGVLRQAKHESLERRRRDWAENDYYDSDEDDFLDRTGDIERKRIKRMEQSGSGSDATPYTYHSLLEQYQNVTKELSELEVRLAGVDNLKGNRTRSGMEEAPDEDDLDSFMQTLKADIPDKHKRVTWKLRAIELRKEELKLRRLTNVARPSGTPEIPPYTSKCESQGGVKPTQRFDAITKLKNTPARPAAQPKEPIYQVHKIFLEEEPEYKPRLRRLDDVDDKDLPKPQPYKKTDQKRKIPGRSASSSKNNTQGLVSSTHTSMPSTYDTQEPVSSATSLNYLSGVIPSLEKSLAPTGKKASKEESQVYPAKSIAQLSKKTDRTASPNVCSEESDSVSERNEEKSKESESESMEDTGCDTEKETCVTEKKVSARDEEIRESGPEKKRRILGPTLPPHLAYLKSGREDYSKTKKKTEKRKNKYDEDDPNYTDWVPPSNQSGDGKTSLNQKLGY</sequence>
<dbReference type="Gene3D" id="2.60.200.20">
    <property type="match status" value="1"/>
</dbReference>
<dbReference type="Proteomes" id="UP001292094">
    <property type="component" value="Unassembled WGS sequence"/>
</dbReference>
<dbReference type="SMART" id="SM00240">
    <property type="entry name" value="FHA"/>
    <property type="match status" value="1"/>
</dbReference>
<dbReference type="PROSITE" id="PS00455">
    <property type="entry name" value="AMP_BINDING"/>
    <property type="match status" value="1"/>
</dbReference>
<dbReference type="Pfam" id="PF00498">
    <property type="entry name" value="FHA"/>
    <property type="match status" value="1"/>
</dbReference>
<feature type="compositionally biased region" description="Basic and acidic residues" evidence="9">
    <location>
        <begin position="708"/>
        <end position="744"/>
    </location>
</feature>
<proteinExistence type="inferred from homology"/>
<reference evidence="11" key="1">
    <citation type="submission" date="2023-11" db="EMBL/GenBank/DDBJ databases">
        <title>Genome assemblies of two species of porcelain crab, Petrolisthes cinctipes and Petrolisthes manimaculis (Anomura: Porcellanidae).</title>
        <authorList>
            <person name="Angst P."/>
        </authorList>
    </citation>
    <scope>NUCLEOTIDE SEQUENCE</scope>
    <source>
        <strain evidence="11">PB745_02</strain>
        <tissue evidence="11">Gill</tissue>
    </source>
</reference>
<evidence type="ECO:0000256" key="1">
    <source>
        <dbReference type="ARBA" id="ARBA00006432"/>
    </source>
</evidence>
<dbReference type="PANTHER" id="PTHR43201:SF5">
    <property type="entry name" value="MEDIUM-CHAIN ACYL-COA LIGASE ACSF2, MITOCHONDRIAL"/>
    <property type="match status" value="1"/>
</dbReference>